<feature type="region of interest" description="Disordered" evidence="1">
    <location>
        <begin position="109"/>
        <end position="128"/>
    </location>
</feature>
<evidence type="ECO:0000256" key="1">
    <source>
        <dbReference type="SAM" id="MobiDB-lite"/>
    </source>
</evidence>
<name>A0ABZ1Q7Y8_9ACTN</name>
<gene>
    <name evidence="2" type="ORF">OHA91_07765</name>
</gene>
<evidence type="ECO:0000313" key="2">
    <source>
        <dbReference type="EMBL" id="WUN78399.1"/>
    </source>
</evidence>
<evidence type="ECO:0000313" key="3">
    <source>
        <dbReference type="Proteomes" id="UP001432312"/>
    </source>
</evidence>
<proteinExistence type="predicted"/>
<dbReference type="Proteomes" id="UP001432312">
    <property type="component" value="Chromosome"/>
</dbReference>
<feature type="compositionally biased region" description="Basic and acidic residues" evidence="1">
    <location>
        <begin position="113"/>
        <end position="128"/>
    </location>
</feature>
<dbReference type="EMBL" id="CP108036">
    <property type="protein sequence ID" value="WUN78399.1"/>
    <property type="molecule type" value="Genomic_DNA"/>
</dbReference>
<dbReference type="GeneID" id="95495920"/>
<feature type="region of interest" description="Disordered" evidence="1">
    <location>
        <begin position="33"/>
        <end position="58"/>
    </location>
</feature>
<protein>
    <submittedName>
        <fullName evidence="2">Ferrous iron transport protein A</fullName>
    </submittedName>
</protein>
<accession>A0ABZ1Q7Y8</accession>
<reference evidence="2" key="1">
    <citation type="submission" date="2022-10" db="EMBL/GenBank/DDBJ databases">
        <title>The complete genomes of actinobacterial strains from the NBC collection.</title>
        <authorList>
            <person name="Joergensen T.S."/>
            <person name="Alvarez Arevalo M."/>
            <person name="Sterndorff E.B."/>
            <person name="Faurdal D."/>
            <person name="Vuksanovic O."/>
            <person name="Mourched A.-S."/>
            <person name="Charusanti P."/>
            <person name="Shaw S."/>
            <person name="Blin K."/>
            <person name="Weber T."/>
        </authorList>
    </citation>
    <scope>NUCLEOTIDE SEQUENCE</scope>
    <source>
        <strain evidence="2">NBC_00303</strain>
    </source>
</reference>
<organism evidence="2 3">
    <name type="scientific">Streptomyces erythrochromogenes</name>
    <dbReference type="NCBI Taxonomy" id="285574"/>
    <lineage>
        <taxon>Bacteria</taxon>
        <taxon>Bacillati</taxon>
        <taxon>Actinomycetota</taxon>
        <taxon>Actinomycetes</taxon>
        <taxon>Kitasatosporales</taxon>
        <taxon>Streptomycetaceae</taxon>
        <taxon>Streptomyces</taxon>
    </lineage>
</organism>
<feature type="compositionally biased region" description="Basic and acidic residues" evidence="1">
    <location>
        <begin position="47"/>
        <end position="57"/>
    </location>
</feature>
<dbReference type="RefSeq" id="WP_245240306.1">
    <property type="nucleotide sequence ID" value="NZ_CP108036.1"/>
</dbReference>
<keyword evidence="3" id="KW-1185">Reference proteome</keyword>
<sequence length="128" mass="14274">MTGDSRPSRTRTRTRTDDRRAVERILGRPLVQARPTGALPPGSRVTVVRDPDRDGPRQVEFLGTTDAMGAPEPNEHAQALSGELLYRVDFDTPQRDCDGPGSYRKAQIWGRYLRPEPDTERPDPVPGP</sequence>